<dbReference type="EMBL" id="JACAZI010000012">
    <property type="protein sequence ID" value="KAF7347171.1"/>
    <property type="molecule type" value="Genomic_DNA"/>
</dbReference>
<feature type="compositionally biased region" description="Basic and acidic residues" evidence="1">
    <location>
        <begin position="101"/>
        <end position="118"/>
    </location>
</feature>
<dbReference type="Proteomes" id="UP000620124">
    <property type="component" value="Unassembled WGS sequence"/>
</dbReference>
<feature type="region of interest" description="Disordered" evidence="1">
    <location>
        <begin position="95"/>
        <end position="118"/>
    </location>
</feature>
<keyword evidence="3" id="KW-1185">Reference proteome</keyword>
<proteinExistence type="predicted"/>
<name>A0A8H7CT72_9AGAR</name>
<accession>A0A8H7CT72</accession>
<protein>
    <submittedName>
        <fullName evidence="2">Uncharacterized protein</fullName>
    </submittedName>
</protein>
<gene>
    <name evidence="2" type="ORF">MVEN_01471700</name>
</gene>
<evidence type="ECO:0000313" key="2">
    <source>
        <dbReference type="EMBL" id="KAF7347171.1"/>
    </source>
</evidence>
<evidence type="ECO:0000256" key="1">
    <source>
        <dbReference type="SAM" id="MobiDB-lite"/>
    </source>
</evidence>
<evidence type="ECO:0000313" key="3">
    <source>
        <dbReference type="Proteomes" id="UP000620124"/>
    </source>
</evidence>
<sequence>MTEPIDESKPVGNSNVVQNLLEETQSMQTTHTFRGDNFTVEKVARPQAILAQDLGMGLDISPAFRVVWDNINLTRKTSGIQSKDSTKVGTSAEIVPLRAGNNKEGEEEGHGIAVDERD</sequence>
<dbReference type="AlphaFoldDB" id="A0A8H7CT72"/>
<comment type="caution">
    <text evidence="2">The sequence shown here is derived from an EMBL/GenBank/DDBJ whole genome shotgun (WGS) entry which is preliminary data.</text>
</comment>
<organism evidence="2 3">
    <name type="scientific">Mycena venus</name>
    <dbReference type="NCBI Taxonomy" id="2733690"/>
    <lineage>
        <taxon>Eukaryota</taxon>
        <taxon>Fungi</taxon>
        <taxon>Dikarya</taxon>
        <taxon>Basidiomycota</taxon>
        <taxon>Agaricomycotina</taxon>
        <taxon>Agaricomycetes</taxon>
        <taxon>Agaricomycetidae</taxon>
        <taxon>Agaricales</taxon>
        <taxon>Marasmiineae</taxon>
        <taxon>Mycenaceae</taxon>
        <taxon>Mycena</taxon>
    </lineage>
</organism>
<reference evidence="2" key="1">
    <citation type="submission" date="2020-05" db="EMBL/GenBank/DDBJ databases">
        <title>Mycena genomes resolve the evolution of fungal bioluminescence.</title>
        <authorList>
            <person name="Tsai I.J."/>
        </authorList>
    </citation>
    <scope>NUCLEOTIDE SEQUENCE</scope>
    <source>
        <strain evidence="2">CCC161011</strain>
    </source>
</reference>